<dbReference type="EMBL" id="JACWZY010000001">
    <property type="protein sequence ID" value="MBD2699114.1"/>
    <property type="molecule type" value="Genomic_DNA"/>
</dbReference>
<dbReference type="Pfam" id="PF14064">
    <property type="entry name" value="HmuY"/>
    <property type="match status" value="1"/>
</dbReference>
<dbReference type="RefSeq" id="WP_190884978.1">
    <property type="nucleotide sequence ID" value="NZ_JACWZY010000001.1"/>
</dbReference>
<accession>A0A926XT41</accession>
<protein>
    <submittedName>
        <fullName evidence="1">HmuY family protein</fullName>
    </submittedName>
</protein>
<dbReference type="CDD" id="cd12105">
    <property type="entry name" value="HmuY"/>
    <property type="match status" value="1"/>
</dbReference>
<sequence length="210" mass="22257">MRVNQILLTVCISTAFFACKKEDNPVVVAPPTAVTVNSLAANPTSVSSVSGQQPIAATGKFTLFSFKDGKQVANTDSATNKWDIGFRSTTIIINGGPLRSGQGGAYTHTGTFDALTAVPTSASFAQDQSATSLAITAAAGQGWYNYNQATNIISPIPGKVFVIRTGDGKYAKMEILSYYQGAPANPDATSAARYYTFRYLYQPDGSQNLK</sequence>
<organism evidence="1 2">
    <name type="scientific">Spirosoma profusum</name>
    <dbReference type="NCBI Taxonomy" id="2771354"/>
    <lineage>
        <taxon>Bacteria</taxon>
        <taxon>Pseudomonadati</taxon>
        <taxon>Bacteroidota</taxon>
        <taxon>Cytophagia</taxon>
        <taxon>Cytophagales</taxon>
        <taxon>Cytophagaceae</taxon>
        <taxon>Spirosoma</taxon>
    </lineage>
</organism>
<dbReference type="Proteomes" id="UP000598820">
    <property type="component" value="Unassembled WGS sequence"/>
</dbReference>
<dbReference type="PROSITE" id="PS51257">
    <property type="entry name" value="PROKAR_LIPOPROTEIN"/>
    <property type="match status" value="1"/>
</dbReference>
<gene>
    <name evidence="1" type="ORF">IC229_00580</name>
</gene>
<reference evidence="1" key="1">
    <citation type="submission" date="2020-09" db="EMBL/GenBank/DDBJ databases">
        <authorList>
            <person name="Kim M.K."/>
        </authorList>
    </citation>
    <scope>NUCLEOTIDE SEQUENCE</scope>
    <source>
        <strain evidence="1">BT702</strain>
    </source>
</reference>
<evidence type="ECO:0000313" key="1">
    <source>
        <dbReference type="EMBL" id="MBD2699114.1"/>
    </source>
</evidence>
<dbReference type="AlphaFoldDB" id="A0A926XT41"/>
<proteinExistence type="predicted"/>
<evidence type="ECO:0000313" key="2">
    <source>
        <dbReference type="Proteomes" id="UP000598820"/>
    </source>
</evidence>
<name>A0A926XT41_9BACT</name>
<dbReference type="InterPro" id="IPR025921">
    <property type="entry name" value="HmuY"/>
</dbReference>
<keyword evidence="2" id="KW-1185">Reference proteome</keyword>
<comment type="caution">
    <text evidence="1">The sequence shown here is derived from an EMBL/GenBank/DDBJ whole genome shotgun (WGS) entry which is preliminary data.</text>
</comment>